<evidence type="ECO:0000259" key="4">
    <source>
        <dbReference type="Pfam" id="PF02837"/>
    </source>
</evidence>
<dbReference type="EMBL" id="JAKGAS010000006">
    <property type="protein sequence ID" value="MCF2948874.1"/>
    <property type="molecule type" value="Genomic_DNA"/>
</dbReference>
<accession>A0ABS9D839</accession>
<feature type="domain" description="Glycosyl hydrolases family 2 sugar binding" evidence="4">
    <location>
        <begin position="1011"/>
        <end position="1133"/>
    </location>
</feature>
<dbReference type="Gene3D" id="2.60.120.260">
    <property type="entry name" value="Galactose-binding domain-like"/>
    <property type="match status" value="1"/>
</dbReference>
<proteinExistence type="inferred from homology"/>
<keyword evidence="6" id="KW-1185">Reference proteome</keyword>
<comment type="similarity">
    <text evidence="1">Belongs to the glycosyl hydrolase 2 family.</text>
</comment>
<dbReference type="PANTHER" id="PTHR43817:SF1">
    <property type="entry name" value="HYDROLASE, FAMILY 43, PUTATIVE (AFU_ORTHOLOGUE AFUA_3G01660)-RELATED"/>
    <property type="match status" value="1"/>
</dbReference>
<keyword evidence="3" id="KW-0378">Hydrolase</keyword>
<organism evidence="5 6">
    <name type="scientific">Paraglaciecola algarum</name>
    <dbReference type="NCBI Taxonomy" id="3050085"/>
    <lineage>
        <taxon>Bacteria</taxon>
        <taxon>Pseudomonadati</taxon>
        <taxon>Pseudomonadota</taxon>
        <taxon>Gammaproteobacteria</taxon>
        <taxon>Alteromonadales</taxon>
        <taxon>Alteromonadaceae</taxon>
        <taxon>Paraglaciecola</taxon>
    </lineage>
</organism>
<dbReference type="NCBIfam" id="NF045579">
    <property type="entry name" value="rhamnoside_JR"/>
    <property type="match status" value="1"/>
</dbReference>
<dbReference type="PANTHER" id="PTHR43817">
    <property type="entry name" value="GLYCOSYL HYDROLASE"/>
    <property type="match status" value="1"/>
</dbReference>
<dbReference type="RefSeq" id="WP_235312914.1">
    <property type="nucleotide sequence ID" value="NZ_JAKGAS010000006.1"/>
</dbReference>
<dbReference type="Pfam" id="PF17132">
    <property type="entry name" value="Glyco_hydro_106"/>
    <property type="match status" value="1"/>
</dbReference>
<dbReference type="SUPFAM" id="SSF49785">
    <property type="entry name" value="Galactose-binding domain-like"/>
    <property type="match status" value="1"/>
</dbReference>
<reference evidence="5 6" key="1">
    <citation type="submission" date="2022-01" db="EMBL/GenBank/DDBJ databases">
        <title>Paraglaciecola sp. G1-23.</title>
        <authorList>
            <person name="Jin M.S."/>
            <person name="Han D.M."/>
            <person name="Kim H.M."/>
            <person name="Jeon C.O."/>
        </authorList>
    </citation>
    <scope>NUCLEOTIDE SEQUENCE [LARGE SCALE GENOMIC DNA]</scope>
    <source>
        <strain evidence="5 6">G1-23</strain>
    </source>
</reference>
<dbReference type="InterPro" id="IPR006104">
    <property type="entry name" value="Glyco_hydro_2_N"/>
</dbReference>
<name>A0ABS9D839_9ALTE</name>
<evidence type="ECO:0000256" key="2">
    <source>
        <dbReference type="ARBA" id="ARBA00022729"/>
    </source>
</evidence>
<evidence type="ECO:0000313" key="6">
    <source>
        <dbReference type="Proteomes" id="UP001521137"/>
    </source>
</evidence>
<keyword evidence="2" id="KW-0732">Signal</keyword>
<dbReference type="Pfam" id="PF02837">
    <property type="entry name" value="Glyco_hydro_2_N"/>
    <property type="match status" value="1"/>
</dbReference>
<sequence length="1179" mass="133175">MSQNFNYGSMKTICSLALFSLLACGQVKESQQANSKFKPEFNLNALKQGFIQPDKKYYPETWFHLNGKNISQAGLTADLEAIAQSGIQGIQLFNKKGPAYPNVEQVAILTPEWEQMIAHVADETQRLGLNLTFQNCPGWSMAGGPWVPVEESQRELVEHVFYMKGGQQIQQNLAIKSDYLSADRNYQDVQTLAFRTPLDEEKVGLVPVKYQTNNPIVPWENVFEPQKRVVFNPKKIHPQEPFKTYQQQNINYVNGEPTWVAVTFSQATTLRSIELPPIRTVLTNRLLPKVDIGLLVEAQQENGQWLKVAQLQVPTSHWYDNDYPVTLSVPETKASSFKLTFTQDPLFLSYLSFNGQVRLHNHQAKAAKSSRGLQNHVPQFAPKLGPQQSIIEPTEIINLTDKVDVQGNLNWQAPAGNWTVIRFGHVNMLKTNKPAEPEATGWETSKLDKQAIENHLRNGMMGNLMRAGGPLDGHDVHGILIDSWESGVPTWTMNSDQLPVEFKKRRGYDLLPYMPATLGYIVGSVDESNKFLRDLRQTMDDLYLENFFAHFRTVSHDMGAKVYTEGATGETLPGDPLRYYGVSDYPMTEFWYPKAPSNKKEAKPIYAAASAYHLYDKPFLAAEAATQLSVKWNESPQDLKYLINENFAKGINHLVFHTFSHTPQTDVVPGSSFGGSIGFPLLRTQTWWRHTPTWITSLARSQYMLQQGEFVADVLWYLGDELDRHPFDTHPFPQGHKFDYLNHELLQQKVKVTEGQLHVEGAGQYKVIMLRDSQRMLLSTAQKLKSLVEQGAVILGNKPQASPSLMDNSAEVAELLSIADELWGESESGVKHTGKGKVYWGQSLQQVLDAESIQADVSFAKELDIRWLHRRTATADIYYVTNQHDKAIDASIRFRSTSGQPEIWNLDTGTSHPAPLWKKSREQETHDNTNVVLSLEPYGSQFIVFNKVNKTNTETANGYQKLTHNSEVLLDTEQNWYRVYDDGSRPVSFVNGQLLANKSGDYQWHAVNQSLKTQTVELATTAVTSPWQLEFEAGWDTPTKLTLNQLQPLNEHANPAVQHYSGTVTYATSFTLEKNASLTKLDLGQVSDIAEVWMNGKRVDTRWAAPYTFDISEHAVAGNNQLKVVVTNTWRNQLIYDAQRPVDKKKTWTTNPPKPHETKLEQSGLVGPVVVITNKMSQP</sequence>
<evidence type="ECO:0000256" key="1">
    <source>
        <dbReference type="ARBA" id="ARBA00007401"/>
    </source>
</evidence>
<evidence type="ECO:0000256" key="3">
    <source>
        <dbReference type="ARBA" id="ARBA00022801"/>
    </source>
</evidence>
<gene>
    <name evidence="5" type="ORF">L0668_12205</name>
</gene>
<comment type="caution">
    <text evidence="5">The sequence shown here is derived from an EMBL/GenBank/DDBJ whole genome shotgun (WGS) entry which is preliminary data.</text>
</comment>
<dbReference type="InterPro" id="IPR008979">
    <property type="entry name" value="Galactose-bd-like_sf"/>
</dbReference>
<dbReference type="Proteomes" id="UP001521137">
    <property type="component" value="Unassembled WGS sequence"/>
</dbReference>
<protein>
    <recommendedName>
        <fullName evidence="4">Glycosyl hydrolases family 2 sugar binding domain-containing protein</fullName>
    </recommendedName>
</protein>
<evidence type="ECO:0000313" key="5">
    <source>
        <dbReference type="EMBL" id="MCF2948874.1"/>
    </source>
</evidence>